<dbReference type="AlphaFoldDB" id="A0A382JZZ3"/>
<dbReference type="EMBL" id="UINC01076854">
    <property type="protein sequence ID" value="SVC16417.1"/>
    <property type="molecule type" value="Genomic_DNA"/>
</dbReference>
<feature type="non-terminal residue" evidence="1">
    <location>
        <position position="1"/>
    </location>
</feature>
<feature type="non-terminal residue" evidence="1">
    <location>
        <position position="145"/>
    </location>
</feature>
<proteinExistence type="predicted"/>
<name>A0A382JZZ3_9ZZZZ</name>
<reference evidence="1" key="1">
    <citation type="submission" date="2018-05" db="EMBL/GenBank/DDBJ databases">
        <authorList>
            <person name="Lanie J.A."/>
            <person name="Ng W.-L."/>
            <person name="Kazmierczak K.M."/>
            <person name="Andrzejewski T.M."/>
            <person name="Davidsen T.M."/>
            <person name="Wayne K.J."/>
            <person name="Tettelin H."/>
            <person name="Glass J.I."/>
            <person name="Rusch D."/>
            <person name="Podicherti R."/>
            <person name="Tsui H.-C.T."/>
            <person name="Winkler M.E."/>
        </authorList>
    </citation>
    <scope>NUCLEOTIDE SEQUENCE</scope>
</reference>
<gene>
    <name evidence="1" type="ORF">METZ01_LOCUS269271</name>
</gene>
<evidence type="ECO:0000313" key="1">
    <source>
        <dbReference type="EMBL" id="SVC16417.1"/>
    </source>
</evidence>
<sequence>MKLFKFFLFGIFLAAFWSCSDLGDPEISGCMTSAACNYDPDATLNDESCVSVDGVCETCVDGTIVDNDADNDTVCDADEVAGCMTSTACNYNPSATEDDGSCAVPTACDTCEGGAVVIDGALDGICDSCVDGTIVDNDADNDTVC</sequence>
<organism evidence="1">
    <name type="scientific">marine metagenome</name>
    <dbReference type="NCBI Taxonomy" id="408172"/>
    <lineage>
        <taxon>unclassified sequences</taxon>
        <taxon>metagenomes</taxon>
        <taxon>ecological metagenomes</taxon>
    </lineage>
</organism>
<accession>A0A382JZZ3</accession>
<protein>
    <submittedName>
        <fullName evidence="1">Uncharacterized protein</fullName>
    </submittedName>
</protein>